<protein>
    <submittedName>
        <fullName evidence="6">Restriction endonuclease subunit S</fullName>
    </submittedName>
</protein>
<dbReference type="GO" id="GO:0004519">
    <property type="term" value="F:endonuclease activity"/>
    <property type="evidence" value="ECO:0007669"/>
    <property type="project" value="UniProtKB-KW"/>
</dbReference>
<keyword evidence="2" id="KW-0680">Restriction system</keyword>
<evidence type="ECO:0000256" key="3">
    <source>
        <dbReference type="ARBA" id="ARBA00023125"/>
    </source>
</evidence>
<sequence length="625" mass="68890">MSVAPESAAAPRSQASATASIQTSAPPWESPEWQEAVRQNPGLKPFFDNLESFVALPEGVKKLREMILRLAVRGQLLTSSPDDPSAAELVTQIREQRERLIAEKKIRRGKQPPAINPGEHTFSIPTKWEWVQFGELGDWGAGSTPRRGDARYYDGDIVWLKSGELNNGIVTDSEEKVTQAAMDDCSLRLNQPGDVLIAMYGATIGKLAIAGVECTTNQAVCACTCFDGVFNEYLFLLLKAFKSHFIKKSSGAAQPNYSKEKIVRTAAPLPPLAEQRRIVSKVEGLMSLCDTLESHRRARESVRERASRSVLASLTSAPRTASTRERPKAAPKRQASGVETLASAWQRLSDHFEVLLDQPSGPAHLRQSILQLAVQGKLVPQENFGDEEKQNLLNARASQMERCEIRQTGKLITSNDANFIGTVPSSWMRVSLHEATTLVTDGKHGDCENETDSGYYFLSAKDVSDGSLRYEHARQIVAEQFDEVHRRTKLEAGDVVVVNTGATIGKTAIVPDDPKTERTTFQKSVAILKPVRKYLDNRYLEIVLNAGLDVLLRRAQGSAVRNLLLRDMKALGFGLPSSAEQKRIVSKVSVLLSQLDELSARLRSRQSTTDALLTALIHQILEGSK</sequence>
<keyword evidence="7" id="KW-1185">Reference proteome</keyword>
<evidence type="ECO:0000256" key="4">
    <source>
        <dbReference type="SAM" id="MobiDB-lite"/>
    </source>
</evidence>
<proteinExistence type="inferred from homology"/>
<feature type="domain" description="Type I restriction modification DNA specificity" evidence="5">
    <location>
        <begin position="125"/>
        <end position="297"/>
    </location>
</feature>
<dbReference type="InterPro" id="IPR044946">
    <property type="entry name" value="Restrct_endonuc_typeI_TRD_sf"/>
</dbReference>
<evidence type="ECO:0000313" key="7">
    <source>
        <dbReference type="Proteomes" id="UP001500840"/>
    </source>
</evidence>
<dbReference type="Proteomes" id="UP001500840">
    <property type="component" value="Unassembled WGS sequence"/>
</dbReference>
<keyword evidence="6" id="KW-0540">Nuclease</keyword>
<keyword evidence="6" id="KW-0255">Endonuclease</keyword>
<gene>
    <name evidence="6" type="ORF">GCM10023156_30470</name>
</gene>
<evidence type="ECO:0000259" key="5">
    <source>
        <dbReference type="Pfam" id="PF01420"/>
    </source>
</evidence>
<accession>A0ABP8MXB1</accession>
<keyword evidence="6" id="KW-0378">Hydrolase</keyword>
<dbReference type="CDD" id="cd17515">
    <property type="entry name" value="RMtype1_S_MjaORF132P_Sau1132ORF3780P-TRD1-CR1_like"/>
    <property type="match status" value="1"/>
</dbReference>
<evidence type="ECO:0000313" key="6">
    <source>
        <dbReference type="EMBL" id="GAA4455831.1"/>
    </source>
</evidence>
<reference evidence="7" key="1">
    <citation type="journal article" date="2019" name="Int. J. Syst. Evol. Microbiol.">
        <title>The Global Catalogue of Microorganisms (GCM) 10K type strain sequencing project: providing services to taxonomists for standard genome sequencing and annotation.</title>
        <authorList>
            <consortium name="The Broad Institute Genomics Platform"/>
            <consortium name="The Broad Institute Genome Sequencing Center for Infectious Disease"/>
            <person name="Wu L."/>
            <person name="Ma J."/>
        </authorList>
    </citation>
    <scope>NUCLEOTIDE SEQUENCE [LARGE SCALE GENOMIC DNA]</scope>
    <source>
        <strain evidence="7">JCM 17759</strain>
    </source>
</reference>
<feature type="compositionally biased region" description="Low complexity" evidence="4">
    <location>
        <begin position="1"/>
        <end position="25"/>
    </location>
</feature>
<feature type="region of interest" description="Disordered" evidence="4">
    <location>
        <begin position="1"/>
        <end position="35"/>
    </location>
</feature>
<evidence type="ECO:0000256" key="2">
    <source>
        <dbReference type="ARBA" id="ARBA00022747"/>
    </source>
</evidence>
<keyword evidence="3" id="KW-0238">DNA-binding</keyword>
<dbReference type="SUPFAM" id="SSF116734">
    <property type="entry name" value="DNA methylase specificity domain"/>
    <property type="match status" value="2"/>
</dbReference>
<dbReference type="PANTHER" id="PTHR43140:SF1">
    <property type="entry name" value="TYPE I RESTRICTION ENZYME ECOKI SPECIFICITY SUBUNIT"/>
    <property type="match status" value="1"/>
</dbReference>
<dbReference type="InterPro" id="IPR000055">
    <property type="entry name" value="Restrct_endonuc_typeI_TRD"/>
</dbReference>
<dbReference type="Gene3D" id="3.90.220.20">
    <property type="entry name" value="DNA methylase specificity domains"/>
    <property type="match status" value="2"/>
</dbReference>
<name>A0ABP8MXB1_9BACT</name>
<dbReference type="Pfam" id="PF01420">
    <property type="entry name" value="Methylase_S"/>
    <property type="match status" value="2"/>
</dbReference>
<feature type="domain" description="Type I restriction modification DNA specificity" evidence="5">
    <location>
        <begin position="455"/>
        <end position="598"/>
    </location>
</feature>
<dbReference type="RefSeq" id="WP_345323351.1">
    <property type="nucleotide sequence ID" value="NZ_BAABGA010000035.1"/>
</dbReference>
<dbReference type="PANTHER" id="PTHR43140">
    <property type="entry name" value="TYPE-1 RESTRICTION ENZYME ECOKI SPECIFICITY PROTEIN"/>
    <property type="match status" value="1"/>
</dbReference>
<comment type="caution">
    <text evidence="6">The sequence shown here is derived from an EMBL/GenBank/DDBJ whole genome shotgun (WGS) entry which is preliminary data.</text>
</comment>
<comment type="similarity">
    <text evidence="1">Belongs to the type-I restriction system S methylase family.</text>
</comment>
<feature type="region of interest" description="Disordered" evidence="4">
    <location>
        <begin position="299"/>
        <end position="337"/>
    </location>
</feature>
<evidence type="ECO:0000256" key="1">
    <source>
        <dbReference type="ARBA" id="ARBA00010923"/>
    </source>
</evidence>
<organism evidence="6 7">
    <name type="scientific">Novipirellula rosea</name>
    <dbReference type="NCBI Taxonomy" id="1031540"/>
    <lineage>
        <taxon>Bacteria</taxon>
        <taxon>Pseudomonadati</taxon>
        <taxon>Planctomycetota</taxon>
        <taxon>Planctomycetia</taxon>
        <taxon>Pirellulales</taxon>
        <taxon>Pirellulaceae</taxon>
        <taxon>Novipirellula</taxon>
    </lineage>
</organism>
<dbReference type="EMBL" id="BAABGA010000035">
    <property type="protein sequence ID" value="GAA4455831.1"/>
    <property type="molecule type" value="Genomic_DNA"/>
</dbReference>
<dbReference type="InterPro" id="IPR051212">
    <property type="entry name" value="Type-I_RE_S_subunit"/>
</dbReference>